<keyword evidence="5" id="KW-1185">Reference proteome</keyword>
<gene>
    <name evidence="4" type="primary">RvY_05842-1</name>
    <name evidence="4" type="synonym">RvY_05842.1</name>
    <name evidence="4" type="ORF">RvY_05842</name>
</gene>
<dbReference type="PROSITE" id="PS50086">
    <property type="entry name" value="TBC_RABGAP"/>
    <property type="match status" value="1"/>
</dbReference>
<dbReference type="FunFam" id="1.10.8.270:FF:000001">
    <property type="entry name" value="TBC1 domain family member 1"/>
    <property type="match status" value="1"/>
</dbReference>
<dbReference type="Pfam" id="PF00566">
    <property type="entry name" value="RabGAP-TBC"/>
    <property type="match status" value="1"/>
</dbReference>
<dbReference type="SUPFAM" id="SSF47923">
    <property type="entry name" value="Ypt/Rab-GAP domain of gyp1p"/>
    <property type="match status" value="1"/>
</dbReference>
<dbReference type="Gene3D" id="1.10.8.270">
    <property type="entry name" value="putative rabgap domain of human tbc1 domain family member 14 like domains"/>
    <property type="match status" value="1"/>
</dbReference>
<evidence type="ECO:0000256" key="1">
    <source>
        <dbReference type="ARBA" id="ARBA00022468"/>
    </source>
</evidence>
<dbReference type="OrthoDB" id="295078at2759"/>
<feature type="compositionally biased region" description="Acidic residues" evidence="2">
    <location>
        <begin position="51"/>
        <end position="63"/>
    </location>
</feature>
<keyword evidence="1" id="KW-0343">GTPase activation</keyword>
<dbReference type="AlphaFoldDB" id="A0A1D1V5D2"/>
<dbReference type="Proteomes" id="UP000186922">
    <property type="component" value="Unassembled WGS sequence"/>
</dbReference>
<comment type="caution">
    <text evidence="4">The sequence shown here is derived from an EMBL/GenBank/DDBJ whole genome shotgun (WGS) entry which is preliminary data.</text>
</comment>
<proteinExistence type="predicted"/>
<protein>
    <recommendedName>
        <fullName evidence="3">Rab-GAP TBC domain-containing protein</fullName>
    </recommendedName>
</protein>
<feature type="domain" description="Rab-GAP TBC" evidence="3">
    <location>
        <begin position="110"/>
        <end position="241"/>
    </location>
</feature>
<evidence type="ECO:0000313" key="4">
    <source>
        <dbReference type="EMBL" id="GAU93993.1"/>
    </source>
</evidence>
<evidence type="ECO:0000313" key="5">
    <source>
        <dbReference type="Proteomes" id="UP000186922"/>
    </source>
</evidence>
<dbReference type="InterPro" id="IPR000195">
    <property type="entry name" value="Rab-GAP-TBC_dom"/>
</dbReference>
<evidence type="ECO:0000256" key="2">
    <source>
        <dbReference type="SAM" id="MobiDB-lite"/>
    </source>
</evidence>
<dbReference type="SMART" id="SM00164">
    <property type="entry name" value="TBC"/>
    <property type="match status" value="1"/>
</dbReference>
<sequence length="241" mass="27742">MINSFFSFSNRLFWKATKESNKGFYKVINLESQSQREGRFPSVLPALDASSSEDETADSDSDEQMLSGSGRVSRECEEGELKVWSEILTKWRTNLAVRPKYLNSIIRRDGIPQSLRCEVWQNLAGCFNSDELLEKYKSLSVQDSPWESEITKDISRTFPAHEFFKEAGSEGQDQLFRVIKAYSIYDPETGYSQSLSFIAATILLQMPEENAFCLFVRVMENYGVREMMRNDFEGTSRLFLD</sequence>
<organism evidence="4 5">
    <name type="scientific">Ramazzottius varieornatus</name>
    <name type="common">Water bear</name>
    <name type="synonym">Tardigrade</name>
    <dbReference type="NCBI Taxonomy" id="947166"/>
    <lineage>
        <taxon>Eukaryota</taxon>
        <taxon>Metazoa</taxon>
        <taxon>Ecdysozoa</taxon>
        <taxon>Tardigrada</taxon>
        <taxon>Eutardigrada</taxon>
        <taxon>Parachela</taxon>
        <taxon>Hypsibioidea</taxon>
        <taxon>Ramazzottiidae</taxon>
        <taxon>Ramazzottius</taxon>
    </lineage>
</organism>
<dbReference type="InterPro" id="IPR035969">
    <property type="entry name" value="Rab-GAP_TBC_sf"/>
</dbReference>
<dbReference type="InterPro" id="IPR050302">
    <property type="entry name" value="Rab_GAP_TBC_domain"/>
</dbReference>
<feature type="region of interest" description="Disordered" evidence="2">
    <location>
        <begin position="51"/>
        <end position="73"/>
    </location>
</feature>
<reference evidence="4 5" key="1">
    <citation type="journal article" date="2016" name="Nat. Commun.">
        <title>Extremotolerant tardigrade genome and improved radiotolerance of human cultured cells by tardigrade-unique protein.</title>
        <authorList>
            <person name="Hashimoto T."/>
            <person name="Horikawa D.D."/>
            <person name="Saito Y."/>
            <person name="Kuwahara H."/>
            <person name="Kozuka-Hata H."/>
            <person name="Shin-I T."/>
            <person name="Minakuchi Y."/>
            <person name="Ohishi K."/>
            <person name="Motoyama A."/>
            <person name="Aizu T."/>
            <person name="Enomoto A."/>
            <person name="Kondo K."/>
            <person name="Tanaka S."/>
            <person name="Hara Y."/>
            <person name="Koshikawa S."/>
            <person name="Sagara H."/>
            <person name="Miura T."/>
            <person name="Yokobori S."/>
            <person name="Miyagawa K."/>
            <person name="Suzuki Y."/>
            <person name="Kubo T."/>
            <person name="Oyama M."/>
            <person name="Kohara Y."/>
            <person name="Fujiyama A."/>
            <person name="Arakawa K."/>
            <person name="Katayama T."/>
            <person name="Toyoda A."/>
            <person name="Kunieda T."/>
        </authorList>
    </citation>
    <scope>NUCLEOTIDE SEQUENCE [LARGE SCALE GENOMIC DNA]</scope>
    <source>
        <strain evidence="4 5">YOKOZUNA-1</strain>
    </source>
</reference>
<dbReference type="STRING" id="947166.A0A1D1V5D2"/>
<dbReference type="EMBL" id="BDGG01000002">
    <property type="protein sequence ID" value="GAU93993.1"/>
    <property type="molecule type" value="Genomic_DNA"/>
</dbReference>
<dbReference type="GO" id="GO:0005096">
    <property type="term" value="F:GTPase activator activity"/>
    <property type="evidence" value="ECO:0007669"/>
    <property type="project" value="UniProtKB-KW"/>
</dbReference>
<evidence type="ECO:0000259" key="3">
    <source>
        <dbReference type="PROSITE" id="PS50086"/>
    </source>
</evidence>
<accession>A0A1D1V5D2</accession>
<dbReference type="PANTHER" id="PTHR47219:SF9">
    <property type="entry name" value="GTPASE ACTIVATING PROTEIN AND CENTROSOME-ASSOCIATED, ISOFORM B"/>
    <property type="match status" value="1"/>
</dbReference>
<dbReference type="GO" id="GO:0031267">
    <property type="term" value="F:small GTPase binding"/>
    <property type="evidence" value="ECO:0007669"/>
    <property type="project" value="TreeGrafter"/>
</dbReference>
<name>A0A1D1V5D2_RAMVA</name>
<dbReference type="PANTHER" id="PTHR47219">
    <property type="entry name" value="RAB GTPASE-ACTIVATING PROTEIN 1-LIKE"/>
    <property type="match status" value="1"/>
</dbReference>
<dbReference type="Gene3D" id="1.10.10.750">
    <property type="entry name" value="Ypt/Rab-GAP domain of gyp1p, domain 1"/>
    <property type="match status" value="1"/>
</dbReference>